<accession>A0A4P7XJT3</accession>
<evidence type="ECO:0000313" key="2">
    <source>
        <dbReference type="Proteomes" id="UP000298049"/>
    </source>
</evidence>
<gene>
    <name evidence="1" type="ORF">soil367_12260</name>
</gene>
<dbReference type="RefSeq" id="WP_136549348.1">
    <property type="nucleotide sequence ID" value="NZ_CP031093.1"/>
</dbReference>
<organism evidence="1 2">
    <name type="scientific">Hydrocarboniclastica marina</name>
    <dbReference type="NCBI Taxonomy" id="2259620"/>
    <lineage>
        <taxon>Bacteria</taxon>
        <taxon>Pseudomonadati</taxon>
        <taxon>Pseudomonadota</taxon>
        <taxon>Gammaproteobacteria</taxon>
        <taxon>Alteromonadales</taxon>
        <taxon>Alteromonadaceae</taxon>
        <taxon>Hydrocarboniclastica</taxon>
    </lineage>
</organism>
<proteinExistence type="predicted"/>
<reference evidence="1 2" key="1">
    <citation type="submission" date="2018-07" db="EMBL/GenBank/DDBJ databases">
        <title>Marsedoiliclastica nanhaica gen. nov. sp. nov., a novel marine hydrocarbonoclastic bacterium isolated from an in-situ enriched hydrocarbon-degrading consortium in deep-sea sediment.</title>
        <authorList>
            <person name="Dong C."/>
            <person name="Ma T."/>
            <person name="Liu R."/>
            <person name="Shao Z."/>
        </authorList>
    </citation>
    <scope>NUCLEOTIDE SEQUENCE [LARGE SCALE GENOMIC DNA]</scope>
    <source>
        <strain evidence="2">soil36-7</strain>
    </source>
</reference>
<protein>
    <submittedName>
        <fullName evidence="1">Uncharacterized protein</fullName>
    </submittedName>
</protein>
<keyword evidence="2" id="KW-1185">Reference proteome</keyword>
<sequence length="60" mass="6454">MRRTKEPLINAWVASARFEGRSCKAGRGPRGMAVALAKSRNAVDAAFRARPSGLSKLPTL</sequence>
<dbReference type="KEGG" id="hmi:soil367_12260"/>
<evidence type="ECO:0000313" key="1">
    <source>
        <dbReference type="EMBL" id="QCF26642.1"/>
    </source>
</evidence>
<dbReference type="Proteomes" id="UP000298049">
    <property type="component" value="Chromosome"/>
</dbReference>
<dbReference type="EMBL" id="CP031093">
    <property type="protein sequence ID" value="QCF26642.1"/>
    <property type="molecule type" value="Genomic_DNA"/>
</dbReference>
<name>A0A4P7XJT3_9ALTE</name>
<dbReference type="AlphaFoldDB" id="A0A4P7XJT3"/>